<keyword evidence="2" id="KW-1185">Reference proteome</keyword>
<comment type="caution">
    <text evidence="1">The sequence shown here is derived from an EMBL/GenBank/DDBJ whole genome shotgun (WGS) entry which is preliminary data.</text>
</comment>
<dbReference type="RefSeq" id="WP_124976462.1">
    <property type="nucleotide sequence ID" value="NZ_BDQK01000001.1"/>
</dbReference>
<dbReference type="Proteomes" id="UP000287247">
    <property type="component" value="Unassembled WGS sequence"/>
</dbReference>
<accession>A0A401ICR5</accession>
<sequence length="126" mass="14583">MDLKWKIFLFKTIFWIMGEVLLNVLGLDNVADYSEFIFGQEMELSKKNNRMVKLSCLKPKFCPKINENCPVNEVAFQFSEAPIDDCISQHSVFFNKCVKVKHHCIKASLFSDLSYSSHHKESPDDS</sequence>
<evidence type="ECO:0000313" key="1">
    <source>
        <dbReference type="EMBL" id="GBF79036.1"/>
    </source>
</evidence>
<evidence type="ECO:0000313" key="2">
    <source>
        <dbReference type="Proteomes" id="UP000287247"/>
    </source>
</evidence>
<name>A0A401ICR5_APHSA</name>
<protein>
    <submittedName>
        <fullName evidence="1">Uncharacterized protein</fullName>
    </submittedName>
</protein>
<reference evidence="2" key="1">
    <citation type="submission" date="2017-05" db="EMBL/GenBank/DDBJ databases">
        <title>Physiological properties and genetic analysis related to exopolysaccharide production of fresh-water unicellular cyanobacterium Aphanothece sacrum, Suizenji Nori, that has been cultured as a food source in Japan.</title>
        <authorList>
            <person name="Kanesaki Y."/>
            <person name="Yoshikawa S."/>
            <person name="Ohki K."/>
        </authorList>
    </citation>
    <scope>NUCLEOTIDE SEQUENCE [LARGE SCALE GENOMIC DNA]</scope>
    <source>
        <strain evidence="2">FPU1</strain>
    </source>
</reference>
<proteinExistence type="predicted"/>
<dbReference type="AlphaFoldDB" id="A0A401ICR5"/>
<organism evidence="1 2">
    <name type="scientific">Aphanothece sacrum FPU1</name>
    <dbReference type="NCBI Taxonomy" id="1920663"/>
    <lineage>
        <taxon>Bacteria</taxon>
        <taxon>Bacillati</taxon>
        <taxon>Cyanobacteriota</taxon>
        <taxon>Cyanophyceae</taxon>
        <taxon>Oscillatoriophycideae</taxon>
        <taxon>Chroococcales</taxon>
        <taxon>Aphanothecaceae</taxon>
        <taxon>Aphanothece</taxon>
    </lineage>
</organism>
<dbReference type="OrthoDB" id="468542at2"/>
<gene>
    <name evidence="1" type="ORF">AsFPU1_0428</name>
</gene>
<dbReference type="EMBL" id="BDQK01000001">
    <property type="protein sequence ID" value="GBF79036.1"/>
    <property type="molecule type" value="Genomic_DNA"/>
</dbReference>